<evidence type="ECO:0000313" key="5">
    <source>
        <dbReference type="Proteomes" id="UP001207626"/>
    </source>
</evidence>
<dbReference type="Pfam" id="PF02597">
    <property type="entry name" value="ThiS"/>
    <property type="match status" value="1"/>
</dbReference>
<dbReference type="InterPro" id="IPR012675">
    <property type="entry name" value="Beta-grasp_dom_sf"/>
</dbReference>
<comment type="caution">
    <text evidence="4">The sequence shown here is derived from an EMBL/GenBank/DDBJ whole genome shotgun (WGS) entry which is preliminary data.</text>
</comment>
<dbReference type="InterPro" id="IPR010038">
    <property type="entry name" value="MoaD_arc-typ"/>
</dbReference>
<dbReference type="InterPro" id="IPR044672">
    <property type="entry name" value="MOCS2A"/>
</dbReference>
<gene>
    <name evidence="4" type="primary">moaD</name>
    <name evidence="4" type="ORF">M5X09_12590</name>
</gene>
<proteinExistence type="inferred from homology"/>
<dbReference type="InterPro" id="IPR003749">
    <property type="entry name" value="ThiS/MoaD-like"/>
</dbReference>
<dbReference type="EMBL" id="JAMDLW010000015">
    <property type="protein sequence ID" value="MCY9520510.1"/>
    <property type="molecule type" value="Genomic_DNA"/>
</dbReference>
<dbReference type="InterPro" id="IPR016155">
    <property type="entry name" value="Mopterin_synth/thiamin_S_b"/>
</dbReference>
<accession>A0ABT4DT23</accession>
<dbReference type="SUPFAM" id="SSF54285">
    <property type="entry name" value="MoaD/ThiS"/>
    <property type="match status" value="1"/>
</dbReference>
<dbReference type="CDD" id="cd00754">
    <property type="entry name" value="Ubl_MoaD"/>
    <property type="match status" value="1"/>
</dbReference>
<comment type="similarity">
    <text evidence="2">Belongs to the MoaD family.</text>
</comment>
<keyword evidence="1" id="KW-0547">Nucleotide-binding</keyword>
<reference evidence="4 5" key="1">
    <citation type="submission" date="2022-05" db="EMBL/GenBank/DDBJ databases">
        <title>Genome Sequencing of Bee-Associated Microbes.</title>
        <authorList>
            <person name="Dunlap C."/>
        </authorList>
    </citation>
    <scope>NUCLEOTIDE SEQUENCE [LARGE SCALE GENOMIC DNA]</scope>
    <source>
        <strain evidence="4 5">NRRL NRS-1438</strain>
    </source>
</reference>
<evidence type="ECO:0000256" key="1">
    <source>
        <dbReference type="ARBA" id="ARBA00022741"/>
    </source>
</evidence>
<dbReference type="Gene3D" id="3.10.20.30">
    <property type="match status" value="1"/>
</dbReference>
<organism evidence="4 5">
    <name type="scientific">Paenibacillus apiarius</name>
    <dbReference type="NCBI Taxonomy" id="46240"/>
    <lineage>
        <taxon>Bacteria</taxon>
        <taxon>Bacillati</taxon>
        <taxon>Bacillota</taxon>
        <taxon>Bacilli</taxon>
        <taxon>Bacillales</taxon>
        <taxon>Paenibacillaceae</taxon>
        <taxon>Paenibacillus</taxon>
    </lineage>
</organism>
<dbReference type="PANTHER" id="PTHR33359:SF1">
    <property type="entry name" value="MOLYBDOPTERIN SYNTHASE SULFUR CARRIER SUBUNIT"/>
    <property type="match status" value="1"/>
</dbReference>
<dbReference type="GeneID" id="77001669"/>
<dbReference type="NCBIfam" id="TIGR01682">
    <property type="entry name" value="moaD"/>
    <property type="match status" value="1"/>
</dbReference>
<evidence type="ECO:0000256" key="2">
    <source>
        <dbReference type="ARBA" id="ARBA00024200"/>
    </source>
</evidence>
<protein>
    <recommendedName>
        <fullName evidence="3">Molybdopterin synthase sulfur carrier subunit</fullName>
    </recommendedName>
</protein>
<dbReference type="RefSeq" id="WP_087431889.1">
    <property type="nucleotide sequence ID" value="NZ_JAFFHZ010000001.1"/>
</dbReference>
<sequence>MIRVCYFAGLREITGKSEETIDRAEWTVQELMDWAKETYPDFKNKTLFVAVNEEYARPDDVIRARDAIAFIPPVSGG</sequence>
<evidence type="ECO:0000256" key="3">
    <source>
        <dbReference type="ARBA" id="ARBA00024247"/>
    </source>
</evidence>
<evidence type="ECO:0000313" key="4">
    <source>
        <dbReference type="EMBL" id="MCY9520510.1"/>
    </source>
</evidence>
<dbReference type="PANTHER" id="PTHR33359">
    <property type="entry name" value="MOLYBDOPTERIN SYNTHASE SULFUR CARRIER SUBUNIT"/>
    <property type="match status" value="1"/>
</dbReference>
<dbReference type="NCBIfam" id="TIGR01687">
    <property type="entry name" value="moaD_arch"/>
    <property type="match status" value="1"/>
</dbReference>
<dbReference type="Proteomes" id="UP001207626">
    <property type="component" value="Unassembled WGS sequence"/>
</dbReference>
<keyword evidence="5" id="KW-1185">Reference proteome</keyword>
<name>A0ABT4DT23_9BACL</name>